<dbReference type="Proteomes" id="UP000308600">
    <property type="component" value="Unassembled WGS sequence"/>
</dbReference>
<reference evidence="1 2" key="1">
    <citation type="journal article" date="2019" name="Nat. Ecol. Evol.">
        <title>Megaphylogeny resolves global patterns of mushroom evolution.</title>
        <authorList>
            <person name="Varga T."/>
            <person name="Krizsan K."/>
            <person name="Foldi C."/>
            <person name="Dima B."/>
            <person name="Sanchez-Garcia M."/>
            <person name="Sanchez-Ramirez S."/>
            <person name="Szollosi G.J."/>
            <person name="Szarkandi J.G."/>
            <person name="Papp V."/>
            <person name="Albert L."/>
            <person name="Andreopoulos W."/>
            <person name="Angelini C."/>
            <person name="Antonin V."/>
            <person name="Barry K.W."/>
            <person name="Bougher N.L."/>
            <person name="Buchanan P."/>
            <person name="Buyck B."/>
            <person name="Bense V."/>
            <person name="Catcheside P."/>
            <person name="Chovatia M."/>
            <person name="Cooper J."/>
            <person name="Damon W."/>
            <person name="Desjardin D."/>
            <person name="Finy P."/>
            <person name="Geml J."/>
            <person name="Haridas S."/>
            <person name="Hughes K."/>
            <person name="Justo A."/>
            <person name="Karasinski D."/>
            <person name="Kautmanova I."/>
            <person name="Kiss B."/>
            <person name="Kocsube S."/>
            <person name="Kotiranta H."/>
            <person name="LaButti K.M."/>
            <person name="Lechner B.E."/>
            <person name="Liimatainen K."/>
            <person name="Lipzen A."/>
            <person name="Lukacs Z."/>
            <person name="Mihaltcheva S."/>
            <person name="Morgado L.N."/>
            <person name="Niskanen T."/>
            <person name="Noordeloos M.E."/>
            <person name="Ohm R.A."/>
            <person name="Ortiz-Santana B."/>
            <person name="Ovrebo C."/>
            <person name="Racz N."/>
            <person name="Riley R."/>
            <person name="Savchenko A."/>
            <person name="Shiryaev A."/>
            <person name="Soop K."/>
            <person name="Spirin V."/>
            <person name="Szebenyi C."/>
            <person name="Tomsovsky M."/>
            <person name="Tulloss R.E."/>
            <person name="Uehling J."/>
            <person name="Grigoriev I.V."/>
            <person name="Vagvolgyi C."/>
            <person name="Papp T."/>
            <person name="Martin F.M."/>
            <person name="Miettinen O."/>
            <person name="Hibbett D.S."/>
            <person name="Nagy L.G."/>
        </authorList>
    </citation>
    <scope>NUCLEOTIDE SEQUENCE [LARGE SCALE GENOMIC DNA]</scope>
    <source>
        <strain evidence="1 2">NL-1719</strain>
    </source>
</reference>
<name>A0ACD3A4H9_9AGAR</name>
<evidence type="ECO:0000313" key="2">
    <source>
        <dbReference type="Proteomes" id="UP000308600"/>
    </source>
</evidence>
<keyword evidence="2" id="KW-1185">Reference proteome</keyword>
<evidence type="ECO:0000313" key="1">
    <source>
        <dbReference type="EMBL" id="TFK60583.1"/>
    </source>
</evidence>
<dbReference type="EMBL" id="ML208756">
    <property type="protein sequence ID" value="TFK60583.1"/>
    <property type="molecule type" value="Genomic_DNA"/>
</dbReference>
<sequence>MRLAPLHGRSQLLLDASSVTLTVLKETTPVFSQIAALALFIVEAVQSTRSNKEAYKSLVTDVVQLTHQVLHDFGVSEETVSPSEGLVPDKFQPFIQVLEEIKTFSTKRIRRRFWTRFLQNASDMEEVKVFRERLQHAMNVLGLRSHVSIHNMQDIIERILKQQVTLMDMIKQLNIQELSADRTTDSLPKDVVTLSPSELKPPTTTPLPSTQRNPFLPGFQSSPLPSPSSGVSFGSPSSVSSSSTLFNQNNPFNDYFSMPVHSSPVQTPATPPTSTSPPCCLNCRCEPRSCCTFGKHFTGYTPPTPEVSVTSASAPQTGPPSHLHEGEGRSAPLQPTFQLHLPSQPFPRRRSRPQSVPTTTVAPPTTASNPVRRSRSIRLEIMLTLSNDDQDSESDSLVSEGVAVEPTGTRP</sequence>
<protein>
    <submittedName>
        <fullName evidence="1">Uncharacterized protein</fullName>
    </submittedName>
</protein>
<accession>A0ACD3A4H9</accession>
<proteinExistence type="predicted"/>
<organism evidence="1 2">
    <name type="scientific">Pluteus cervinus</name>
    <dbReference type="NCBI Taxonomy" id="181527"/>
    <lineage>
        <taxon>Eukaryota</taxon>
        <taxon>Fungi</taxon>
        <taxon>Dikarya</taxon>
        <taxon>Basidiomycota</taxon>
        <taxon>Agaricomycotina</taxon>
        <taxon>Agaricomycetes</taxon>
        <taxon>Agaricomycetidae</taxon>
        <taxon>Agaricales</taxon>
        <taxon>Pluteineae</taxon>
        <taxon>Pluteaceae</taxon>
        <taxon>Pluteus</taxon>
    </lineage>
</organism>
<gene>
    <name evidence="1" type="ORF">BDN72DRAFT_850409</name>
</gene>